<dbReference type="GO" id="GO:0005509">
    <property type="term" value="F:calcium ion binding"/>
    <property type="evidence" value="ECO:0007669"/>
    <property type="project" value="InterPro"/>
</dbReference>
<dbReference type="PRINTS" id="PR01818">
    <property type="entry name" value="DESMOCADHERN"/>
</dbReference>
<proteinExistence type="predicted"/>
<dbReference type="GO" id="GO:0002009">
    <property type="term" value="P:morphogenesis of an epithelium"/>
    <property type="evidence" value="ECO:0007669"/>
    <property type="project" value="UniProtKB-ARBA"/>
</dbReference>
<evidence type="ECO:0000313" key="8">
    <source>
        <dbReference type="EMBL" id="KAF4070846.1"/>
    </source>
</evidence>
<evidence type="ECO:0000313" key="9">
    <source>
        <dbReference type="Proteomes" id="UP000593565"/>
    </source>
</evidence>
<keyword evidence="9" id="KW-1185">Reference proteome</keyword>
<dbReference type="GO" id="GO:0005886">
    <property type="term" value="C:plasma membrane"/>
    <property type="evidence" value="ECO:0007669"/>
    <property type="project" value="UniProtKB-SubCell"/>
</dbReference>
<dbReference type="InterPro" id="IPR000233">
    <property type="entry name" value="Cadherin_Y-type_LIR"/>
</dbReference>
<evidence type="ECO:0000256" key="1">
    <source>
        <dbReference type="ARBA" id="ARBA00004236"/>
    </source>
</evidence>
<comment type="subcellular location">
    <subcellularLocation>
        <location evidence="1">Cell membrane</location>
    </subcellularLocation>
</comment>
<gene>
    <name evidence="8" type="ORF">AMELA_G00278220</name>
</gene>
<dbReference type="InterPro" id="IPR027397">
    <property type="entry name" value="Catenin-bd_sf"/>
</dbReference>
<keyword evidence="2" id="KW-1003">Cell membrane</keyword>
<dbReference type="EMBL" id="JAAGNN010000028">
    <property type="protein sequence ID" value="KAF4070846.1"/>
    <property type="molecule type" value="Genomic_DNA"/>
</dbReference>
<dbReference type="InterPro" id="IPR009122">
    <property type="entry name" value="Desmosomal_cadherin"/>
</dbReference>
<dbReference type="AlphaFoldDB" id="A0A7J5ZK36"/>
<protein>
    <recommendedName>
        <fullName evidence="7">Cadherin Y-type LIR-motif domain-containing protein</fullName>
    </recommendedName>
</protein>
<comment type="caution">
    <text evidence="8">The sequence shown here is derived from an EMBL/GenBank/DDBJ whole genome shotgun (WGS) entry which is preliminary data.</text>
</comment>
<dbReference type="Proteomes" id="UP000593565">
    <property type="component" value="Unassembled WGS sequence"/>
</dbReference>
<dbReference type="Gene3D" id="4.10.900.10">
    <property type="entry name" value="TCF3-CBD (Catenin binding domain)"/>
    <property type="match status" value="1"/>
</dbReference>
<dbReference type="GO" id="GO:0007156">
    <property type="term" value="P:homophilic cell adhesion via plasma membrane adhesion molecules"/>
    <property type="evidence" value="ECO:0007669"/>
    <property type="project" value="InterPro"/>
</dbReference>
<evidence type="ECO:0000256" key="4">
    <source>
        <dbReference type="ARBA" id="ARBA00022989"/>
    </source>
</evidence>
<name>A0A7J5ZK36_AMEME</name>
<feature type="domain" description="Cadherin Y-type LIR-motif" evidence="7">
    <location>
        <begin position="157"/>
        <end position="204"/>
    </location>
</feature>
<evidence type="ECO:0000256" key="5">
    <source>
        <dbReference type="ARBA" id="ARBA00023180"/>
    </source>
</evidence>
<feature type="signal peptide" evidence="6">
    <location>
        <begin position="1"/>
        <end position="17"/>
    </location>
</feature>
<sequence>MLLLIPLLLLLCQCGAAGLSGSFADIPYDTKEHLISYQTEGQGEDRDVNILMSDIDGPGMMNLNMVSKCGFGATMAGTAFGAAGGAGAGYMISTMNGGGHHYNQMEMTSMDQGMSGGNLGMMRDEYSTYDSGMALDEGFLNYYYSNKSHLFDTTHEDNLRLFGFEGQDSPAGSVGCCSDFGSDDRLDFLNDLGPKFTTLAEICGGTTFTMAAPTPPPPPPPKPIMDHSHHESISTHTNIANTVNMATVAAPPTMHSEENVVVTNTHVVSDMLPVQTLIDVPPQTLRVQQQQPMYYMVEPQVSNTVLLAESHGMGLTQGMYVLNGAPMTERVLVQGAGPAQGMIGGGDRVLLFEAHGGSTTALNTGMLQSAQLSGSQLFMVDSGAQGGQVLQGTLQTGGMSGSQGIMLMEGQGGSTINGSHHRNVPVSGASQSMLHLVETQGGTSGISYGSVQGGLISTAMSQNGSIGLNTSTVHGYPSSQKVVVQEKKVVKTKL</sequence>
<dbReference type="Pfam" id="PF01049">
    <property type="entry name" value="CADH_Y-type_LIR"/>
    <property type="match status" value="1"/>
</dbReference>
<keyword evidence="4" id="KW-1133">Transmembrane helix</keyword>
<keyword evidence="4" id="KW-0472">Membrane</keyword>
<organism evidence="8 9">
    <name type="scientific">Ameiurus melas</name>
    <name type="common">Black bullhead</name>
    <name type="synonym">Silurus melas</name>
    <dbReference type="NCBI Taxonomy" id="219545"/>
    <lineage>
        <taxon>Eukaryota</taxon>
        <taxon>Metazoa</taxon>
        <taxon>Chordata</taxon>
        <taxon>Craniata</taxon>
        <taxon>Vertebrata</taxon>
        <taxon>Euteleostomi</taxon>
        <taxon>Actinopterygii</taxon>
        <taxon>Neopterygii</taxon>
        <taxon>Teleostei</taxon>
        <taxon>Ostariophysi</taxon>
        <taxon>Siluriformes</taxon>
        <taxon>Ictaluridae</taxon>
        <taxon>Ameiurus</taxon>
    </lineage>
</organism>
<accession>A0A7J5ZK36</accession>
<feature type="chain" id="PRO_5029635482" description="Cadherin Y-type LIR-motif domain-containing protein" evidence="6">
    <location>
        <begin position="18"/>
        <end position="494"/>
    </location>
</feature>
<keyword evidence="6" id="KW-0732">Signal</keyword>
<keyword evidence="3" id="KW-0812">Transmembrane</keyword>
<evidence type="ECO:0000256" key="3">
    <source>
        <dbReference type="ARBA" id="ARBA00022692"/>
    </source>
</evidence>
<evidence type="ECO:0000256" key="6">
    <source>
        <dbReference type="SAM" id="SignalP"/>
    </source>
</evidence>
<reference evidence="8 9" key="1">
    <citation type="submission" date="2020-02" db="EMBL/GenBank/DDBJ databases">
        <title>A chromosome-scale genome assembly of the black bullhead catfish (Ameiurus melas).</title>
        <authorList>
            <person name="Wen M."/>
            <person name="Zham M."/>
            <person name="Cabau C."/>
            <person name="Klopp C."/>
            <person name="Donnadieu C."/>
            <person name="Roques C."/>
            <person name="Bouchez O."/>
            <person name="Lampietro C."/>
            <person name="Jouanno E."/>
            <person name="Herpin A."/>
            <person name="Louis A."/>
            <person name="Berthelot C."/>
            <person name="Parey E."/>
            <person name="Roest-Crollius H."/>
            <person name="Braasch I."/>
            <person name="Postlethwait J."/>
            <person name="Robinson-Rechavi M."/>
            <person name="Echchiki A."/>
            <person name="Begum T."/>
            <person name="Montfort J."/>
            <person name="Schartl M."/>
            <person name="Bobe J."/>
            <person name="Guiguen Y."/>
        </authorList>
    </citation>
    <scope>NUCLEOTIDE SEQUENCE [LARGE SCALE GENOMIC DNA]</scope>
    <source>
        <strain evidence="8">M_S1</strain>
        <tissue evidence="8">Blood</tissue>
    </source>
</reference>
<evidence type="ECO:0000259" key="7">
    <source>
        <dbReference type="Pfam" id="PF01049"/>
    </source>
</evidence>
<keyword evidence="5" id="KW-0325">Glycoprotein</keyword>
<evidence type="ECO:0000256" key="2">
    <source>
        <dbReference type="ARBA" id="ARBA00022475"/>
    </source>
</evidence>